<keyword evidence="3" id="KW-1185">Reference proteome</keyword>
<name>A0A834I6M9_RHYFE</name>
<feature type="region of interest" description="Disordered" evidence="1">
    <location>
        <begin position="48"/>
        <end position="89"/>
    </location>
</feature>
<comment type="caution">
    <text evidence="2">The sequence shown here is derived from an EMBL/GenBank/DDBJ whole genome shotgun (WGS) entry which is preliminary data.</text>
</comment>
<protein>
    <submittedName>
        <fullName evidence="2">Uncharacterized protein</fullName>
    </submittedName>
</protein>
<gene>
    <name evidence="2" type="ORF">GWI33_011649</name>
</gene>
<evidence type="ECO:0000313" key="2">
    <source>
        <dbReference type="EMBL" id="KAF7275507.1"/>
    </source>
</evidence>
<dbReference type="EMBL" id="JAACXV010010181">
    <property type="protein sequence ID" value="KAF7275507.1"/>
    <property type="molecule type" value="Genomic_DNA"/>
</dbReference>
<sequence>MNKVLGTASSNSVHVHQDRPNQRQLRLDCHVPYPSGVIKTHLKQFLSVGRTGPRGSNEDISGLEARHRDKEVLPPVGRGGGSVGSRGLRRLRHSRHHLCRSEMADDVD</sequence>
<evidence type="ECO:0000256" key="1">
    <source>
        <dbReference type="SAM" id="MobiDB-lite"/>
    </source>
</evidence>
<dbReference type="AlphaFoldDB" id="A0A834I6M9"/>
<dbReference type="Proteomes" id="UP000625711">
    <property type="component" value="Unassembled WGS sequence"/>
</dbReference>
<feature type="region of interest" description="Disordered" evidence="1">
    <location>
        <begin position="1"/>
        <end position="23"/>
    </location>
</feature>
<accession>A0A834I6M9</accession>
<proteinExistence type="predicted"/>
<reference evidence="2" key="1">
    <citation type="submission" date="2020-08" db="EMBL/GenBank/DDBJ databases">
        <title>Genome sequencing and assembly of the red palm weevil Rhynchophorus ferrugineus.</title>
        <authorList>
            <person name="Dias G.B."/>
            <person name="Bergman C.M."/>
            <person name="Manee M."/>
        </authorList>
    </citation>
    <scope>NUCLEOTIDE SEQUENCE</scope>
    <source>
        <strain evidence="2">AA-2017</strain>
        <tissue evidence="2">Whole larva</tissue>
    </source>
</reference>
<evidence type="ECO:0000313" key="3">
    <source>
        <dbReference type="Proteomes" id="UP000625711"/>
    </source>
</evidence>
<organism evidence="2 3">
    <name type="scientific">Rhynchophorus ferrugineus</name>
    <name type="common">Red palm weevil</name>
    <name type="synonym">Curculio ferrugineus</name>
    <dbReference type="NCBI Taxonomy" id="354439"/>
    <lineage>
        <taxon>Eukaryota</taxon>
        <taxon>Metazoa</taxon>
        <taxon>Ecdysozoa</taxon>
        <taxon>Arthropoda</taxon>
        <taxon>Hexapoda</taxon>
        <taxon>Insecta</taxon>
        <taxon>Pterygota</taxon>
        <taxon>Neoptera</taxon>
        <taxon>Endopterygota</taxon>
        <taxon>Coleoptera</taxon>
        <taxon>Polyphaga</taxon>
        <taxon>Cucujiformia</taxon>
        <taxon>Curculionidae</taxon>
        <taxon>Dryophthorinae</taxon>
        <taxon>Rhynchophorus</taxon>
    </lineage>
</organism>